<comment type="subcellular location">
    <subcellularLocation>
        <location evidence="1">Nucleus</location>
    </subcellularLocation>
</comment>
<dbReference type="Proteomes" id="UP000887540">
    <property type="component" value="Unplaced"/>
</dbReference>
<organism evidence="3 4">
    <name type="scientific">Acrobeloides nanus</name>
    <dbReference type="NCBI Taxonomy" id="290746"/>
    <lineage>
        <taxon>Eukaryota</taxon>
        <taxon>Metazoa</taxon>
        <taxon>Ecdysozoa</taxon>
        <taxon>Nematoda</taxon>
        <taxon>Chromadorea</taxon>
        <taxon>Rhabditida</taxon>
        <taxon>Tylenchina</taxon>
        <taxon>Cephalobomorpha</taxon>
        <taxon>Cephaloboidea</taxon>
        <taxon>Cephalobidae</taxon>
        <taxon>Acrobeloides</taxon>
    </lineage>
</organism>
<dbReference type="InterPro" id="IPR009057">
    <property type="entry name" value="Homeodomain-like_sf"/>
</dbReference>
<sequence>MHQRGIPKLDISRLLNIPLTTVFKDIKRYEKTGTNEDRPGRSRKRTSRTPMANKLGISKNSAHRIFREDLGLKPFKFKKR</sequence>
<proteinExistence type="predicted"/>
<keyword evidence="3" id="KW-1185">Reference proteome</keyword>
<feature type="compositionally biased region" description="Basic and acidic residues" evidence="2">
    <location>
        <begin position="28"/>
        <end position="40"/>
    </location>
</feature>
<dbReference type="GO" id="GO:0005634">
    <property type="term" value="C:nucleus"/>
    <property type="evidence" value="ECO:0007669"/>
    <property type="project" value="UniProtKB-SubCell"/>
</dbReference>
<evidence type="ECO:0000256" key="2">
    <source>
        <dbReference type="SAM" id="MobiDB-lite"/>
    </source>
</evidence>
<name>A0A914CHA5_9BILA</name>
<protein>
    <submittedName>
        <fullName evidence="4">Helix-turn-helix domain-containing protein</fullName>
    </submittedName>
</protein>
<feature type="region of interest" description="Disordered" evidence="2">
    <location>
        <begin position="28"/>
        <end position="60"/>
    </location>
</feature>
<dbReference type="AlphaFoldDB" id="A0A914CHA5"/>
<dbReference type="WBParaSite" id="ACRNAN_scaffold1082.g14307.t1">
    <property type="protein sequence ID" value="ACRNAN_scaffold1082.g14307.t1"/>
    <property type="gene ID" value="ACRNAN_scaffold1082.g14307"/>
</dbReference>
<reference evidence="4" key="1">
    <citation type="submission" date="2022-11" db="UniProtKB">
        <authorList>
            <consortium name="WormBaseParasite"/>
        </authorList>
    </citation>
    <scope>IDENTIFICATION</scope>
</reference>
<evidence type="ECO:0000313" key="4">
    <source>
        <dbReference type="WBParaSite" id="ACRNAN_scaffold1082.g14307.t1"/>
    </source>
</evidence>
<evidence type="ECO:0000313" key="3">
    <source>
        <dbReference type="Proteomes" id="UP000887540"/>
    </source>
</evidence>
<evidence type="ECO:0000256" key="1">
    <source>
        <dbReference type="ARBA" id="ARBA00004123"/>
    </source>
</evidence>
<accession>A0A914CHA5</accession>
<dbReference type="SUPFAM" id="SSF46689">
    <property type="entry name" value="Homeodomain-like"/>
    <property type="match status" value="1"/>
</dbReference>